<evidence type="ECO:0000313" key="3">
    <source>
        <dbReference type="Proteomes" id="UP000565572"/>
    </source>
</evidence>
<feature type="transmembrane region" description="Helical" evidence="1">
    <location>
        <begin position="6"/>
        <end position="26"/>
    </location>
</feature>
<keyword evidence="1" id="KW-1133">Transmembrane helix</keyword>
<keyword evidence="1" id="KW-0472">Membrane</keyword>
<evidence type="ECO:0000313" key="2">
    <source>
        <dbReference type="EMBL" id="MBB3328096.1"/>
    </source>
</evidence>
<comment type="caution">
    <text evidence="2">The sequence shown here is derived from an EMBL/GenBank/DDBJ whole genome shotgun (WGS) entry which is preliminary data.</text>
</comment>
<accession>A0A7W5JXD8</accession>
<keyword evidence="1" id="KW-0812">Transmembrane</keyword>
<protein>
    <submittedName>
        <fullName evidence="2">Uncharacterized protein</fullName>
    </submittedName>
</protein>
<proteinExistence type="predicted"/>
<sequence>MSTTTLLMIVGGVVCLKTLAFVGLLVRRGRRQRVALAAAAEAVTAAEALARPPARGEGEDPAGWRLLWAEPGVMLVENAGDTGGARDVELRATLTSRSGVVASAAHTVRFVASGACFTVRFAAVDPWLAACTLDYALVWRTPAGERRRETRNVPSVVPVPDLALEAA</sequence>
<dbReference type="Proteomes" id="UP000565572">
    <property type="component" value="Unassembled WGS sequence"/>
</dbReference>
<evidence type="ECO:0000256" key="1">
    <source>
        <dbReference type="SAM" id="Phobius"/>
    </source>
</evidence>
<reference evidence="2 3" key="1">
    <citation type="submission" date="2020-08" db="EMBL/GenBank/DDBJ databases">
        <title>Sequencing the genomes of 1000 actinobacteria strains.</title>
        <authorList>
            <person name="Klenk H.-P."/>
        </authorList>
    </citation>
    <scope>NUCLEOTIDE SEQUENCE [LARGE SCALE GENOMIC DNA]</scope>
    <source>
        <strain evidence="2 3">DSM 11053</strain>
    </source>
</reference>
<dbReference type="RefSeq" id="WP_183339773.1">
    <property type="nucleotide sequence ID" value="NZ_JACHZG010000001.1"/>
</dbReference>
<name>A0A7W5JXD8_9ACTN</name>
<gene>
    <name evidence="2" type="ORF">FHX39_003040</name>
</gene>
<dbReference type="EMBL" id="JACHZG010000001">
    <property type="protein sequence ID" value="MBB3328096.1"/>
    <property type="molecule type" value="Genomic_DNA"/>
</dbReference>
<organism evidence="2 3">
    <name type="scientific">Microlunatus antarcticus</name>
    <dbReference type="NCBI Taxonomy" id="53388"/>
    <lineage>
        <taxon>Bacteria</taxon>
        <taxon>Bacillati</taxon>
        <taxon>Actinomycetota</taxon>
        <taxon>Actinomycetes</taxon>
        <taxon>Propionibacteriales</taxon>
        <taxon>Propionibacteriaceae</taxon>
        <taxon>Microlunatus</taxon>
    </lineage>
</organism>
<dbReference type="AlphaFoldDB" id="A0A7W5JXD8"/>
<keyword evidence="3" id="KW-1185">Reference proteome</keyword>